<protein>
    <recommendedName>
        <fullName evidence="1">ARG and Rhodanese-Phosphatase-superfamily-associated domain-containing protein</fullName>
    </recommendedName>
</protein>
<dbReference type="RefSeq" id="WP_346173757.1">
    <property type="nucleotide sequence ID" value="NZ_BAAASD010000005.1"/>
</dbReference>
<evidence type="ECO:0000259" key="1">
    <source>
        <dbReference type="Pfam" id="PF22549"/>
    </source>
</evidence>
<dbReference type="InterPro" id="IPR054346">
    <property type="entry name" value="ARPP-2"/>
</dbReference>
<reference evidence="3" key="1">
    <citation type="journal article" date="2019" name="Int. J. Syst. Evol. Microbiol.">
        <title>The Global Catalogue of Microorganisms (GCM) 10K type strain sequencing project: providing services to taxonomists for standard genome sequencing and annotation.</title>
        <authorList>
            <consortium name="The Broad Institute Genomics Platform"/>
            <consortium name="The Broad Institute Genome Sequencing Center for Infectious Disease"/>
            <person name="Wu L."/>
            <person name="Ma J."/>
        </authorList>
    </citation>
    <scope>NUCLEOTIDE SEQUENCE [LARGE SCALE GENOMIC DNA]</scope>
    <source>
        <strain evidence="3">JCM 4316</strain>
    </source>
</reference>
<organism evidence="2 3">
    <name type="scientific">Streptomyces cuspidosporus</name>
    <dbReference type="NCBI Taxonomy" id="66882"/>
    <lineage>
        <taxon>Bacteria</taxon>
        <taxon>Bacillati</taxon>
        <taxon>Actinomycetota</taxon>
        <taxon>Actinomycetes</taxon>
        <taxon>Kitasatosporales</taxon>
        <taxon>Streptomycetaceae</taxon>
        <taxon>Streptomyces</taxon>
    </lineage>
</organism>
<sequence length="387" mass="43014">MSEEEAPVELAGLTALPSQVWGAVRLVPLVREEPIADLRLDDRLYGDDFAAVELDRRTAYCSYIPHGFVATWTGDGTPASSYGTQLRPGAGGERPACVPLRFHRRMARRADRNRVRFLPLHLALEGYLALHFGGPDVVWEEWSRRAVAHGLSPRVEQAYAGAEVEGLRDALRVFEIHPGQCGVMVYAADALAAAFVVPHPDDYRALHSSLVLDLFGELVHHYATLHGPVPEFRARLRDGAVSSLADLRAEAARQRREWAAFHDRTMAGGLLDASYAFQRVRAMGPFTLSRFLPPFHRNTEQHIGETITHQDGRLAYLKTFRLSEAQIRRGHLLTVLAAHDWRLEAAAGALGVSCDQLASRMEHAGFGALLRQDIRDRYRAAARRAAP</sequence>
<proteinExistence type="predicted"/>
<accession>A0ABP5SKF7</accession>
<feature type="domain" description="ARG and Rhodanese-Phosphatase-superfamily-associated" evidence="1">
    <location>
        <begin position="9"/>
        <end position="284"/>
    </location>
</feature>
<evidence type="ECO:0000313" key="2">
    <source>
        <dbReference type="EMBL" id="GAA2333250.1"/>
    </source>
</evidence>
<gene>
    <name evidence="2" type="ORF">GCM10010246_15960</name>
</gene>
<dbReference type="EMBL" id="BAAASD010000005">
    <property type="protein sequence ID" value="GAA2333250.1"/>
    <property type="molecule type" value="Genomic_DNA"/>
</dbReference>
<name>A0ABP5SKF7_9ACTN</name>
<dbReference type="Proteomes" id="UP001500253">
    <property type="component" value="Unassembled WGS sequence"/>
</dbReference>
<keyword evidence="3" id="KW-1185">Reference proteome</keyword>
<dbReference type="Pfam" id="PF22549">
    <property type="entry name" value="ARPP-2"/>
    <property type="match status" value="1"/>
</dbReference>
<evidence type="ECO:0000313" key="3">
    <source>
        <dbReference type="Proteomes" id="UP001500253"/>
    </source>
</evidence>
<comment type="caution">
    <text evidence="2">The sequence shown here is derived from an EMBL/GenBank/DDBJ whole genome shotgun (WGS) entry which is preliminary data.</text>
</comment>